<proteinExistence type="inferred from homology"/>
<dbReference type="PIRSF" id="PIRSF028513">
    <property type="entry name" value="LptC"/>
    <property type="match status" value="1"/>
</dbReference>
<name>A0ABT9GVY4_9GAMM</name>
<comment type="similarity">
    <text evidence="6 7">Belongs to the LptC family.</text>
</comment>
<comment type="subunit">
    <text evidence="6">Component of the lipopolysaccharide transport and assembly complex. Interacts with LptA and the LptBFG transporter complex.</text>
</comment>
<dbReference type="Proteomes" id="UP001231616">
    <property type="component" value="Unassembled WGS sequence"/>
</dbReference>
<dbReference type="PANTHER" id="PTHR37481">
    <property type="entry name" value="LIPOPOLYSACCHARIDE EXPORT SYSTEM PROTEIN LPTC"/>
    <property type="match status" value="1"/>
</dbReference>
<dbReference type="NCBIfam" id="TIGR04409">
    <property type="entry name" value="LptC_YrbK"/>
    <property type="match status" value="1"/>
</dbReference>
<dbReference type="PANTHER" id="PTHR37481:SF1">
    <property type="entry name" value="LIPOPOLYSACCHARIDE EXPORT SYSTEM PROTEIN LPTC"/>
    <property type="match status" value="1"/>
</dbReference>
<protein>
    <recommendedName>
        <fullName evidence="6 7">Lipopolysaccharide export system protein LptC</fullName>
    </recommendedName>
</protein>
<keyword evidence="2 6" id="KW-0997">Cell inner membrane</keyword>
<accession>A0ABT9GVY4</accession>
<dbReference type="HAMAP" id="MF_01915">
    <property type="entry name" value="LPS_assembly_LptC"/>
    <property type="match status" value="1"/>
</dbReference>
<comment type="caution">
    <text evidence="8">The sequence shown here is derived from an EMBL/GenBank/DDBJ whole genome shotgun (WGS) entry which is preliminary data.</text>
</comment>
<dbReference type="RefSeq" id="WP_305892458.1">
    <property type="nucleotide sequence ID" value="NZ_JAUZVZ010000003.1"/>
</dbReference>
<dbReference type="InterPro" id="IPR026265">
    <property type="entry name" value="LptC"/>
</dbReference>
<gene>
    <name evidence="6 8" type="primary">lptC</name>
    <name evidence="8" type="ORF">Q3O60_03215</name>
</gene>
<keyword evidence="5 6" id="KW-0472">Membrane</keyword>
<comment type="function">
    <text evidence="6">Involved in the assembly of lipopolysaccharide (LPS). Required for the translocation of LPS from the inner membrane to the outer membrane. Facilitates the transfer of LPS from the inner membrane to the periplasmic protein LptA. Could be a docking site for LptA.</text>
</comment>
<evidence type="ECO:0000256" key="2">
    <source>
        <dbReference type="ARBA" id="ARBA00022519"/>
    </source>
</evidence>
<evidence type="ECO:0000256" key="5">
    <source>
        <dbReference type="ARBA" id="ARBA00023136"/>
    </source>
</evidence>
<evidence type="ECO:0000256" key="4">
    <source>
        <dbReference type="ARBA" id="ARBA00022989"/>
    </source>
</evidence>
<dbReference type="Gene3D" id="2.60.450.10">
    <property type="entry name" value="Lipopolysaccharide (LPS) transport protein A like domain"/>
    <property type="match status" value="1"/>
</dbReference>
<reference evidence="8 9" key="1">
    <citation type="submission" date="2023-08" db="EMBL/GenBank/DDBJ databases">
        <authorList>
            <person name="Joshi A."/>
            <person name="Thite S."/>
        </authorList>
    </citation>
    <scope>NUCLEOTIDE SEQUENCE [LARGE SCALE GENOMIC DNA]</scope>
    <source>
        <strain evidence="8 9">AC40</strain>
    </source>
</reference>
<sequence length="185" mass="21346">MKSWLRLSLILLLVAAVFSYWWHSASEDSTSIYTERELIPDFIAEQLTRTVYNEDGQLSELVQAERMEHFEWLGFTQLEKPVFTLLDRAHNLSWQASSVSAVLYPNDKLILDGEVLLQNLAPDDLIDRVQTSYLEMSLPSELITTDEEVMIFGIGFTIHGLGMRASLNEQSIFMQQHLRTDYQND</sequence>
<keyword evidence="4 6" id="KW-1133">Transmembrane helix</keyword>
<comment type="subcellular location">
    <subcellularLocation>
        <location evidence="6">Cell inner membrane</location>
        <topology evidence="6">Single-pass membrane protein</topology>
    </subcellularLocation>
</comment>
<evidence type="ECO:0000256" key="3">
    <source>
        <dbReference type="ARBA" id="ARBA00022692"/>
    </source>
</evidence>
<keyword evidence="1 6" id="KW-1003">Cell membrane</keyword>
<evidence type="ECO:0000313" key="9">
    <source>
        <dbReference type="Proteomes" id="UP001231616"/>
    </source>
</evidence>
<keyword evidence="9" id="KW-1185">Reference proteome</keyword>
<evidence type="ECO:0000256" key="1">
    <source>
        <dbReference type="ARBA" id="ARBA00022475"/>
    </source>
</evidence>
<dbReference type="Pfam" id="PF06835">
    <property type="entry name" value="LptC"/>
    <property type="match status" value="1"/>
</dbReference>
<organism evidence="8 9">
    <name type="scientific">Alkalimonas collagenimarina</name>
    <dbReference type="NCBI Taxonomy" id="400390"/>
    <lineage>
        <taxon>Bacteria</taxon>
        <taxon>Pseudomonadati</taxon>
        <taxon>Pseudomonadota</taxon>
        <taxon>Gammaproteobacteria</taxon>
        <taxon>Alkalimonas</taxon>
    </lineage>
</organism>
<evidence type="ECO:0000256" key="7">
    <source>
        <dbReference type="PIRNR" id="PIRNR028513"/>
    </source>
</evidence>
<dbReference type="EMBL" id="JAUZVZ010000003">
    <property type="protein sequence ID" value="MDP4535197.1"/>
    <property type="molecule type" value="Genomic_DNA"/>
</dbReference>
<comment type="function">
    <text evidence="7">Required for the translocation of lipopolysaccharide (LPS) from the inner membrane to the outer membrane.</text>
</comment>
<dbReference type="InterPro" id="IPR010664">
    <property type="entry name" value="LipoPS_assembly_LptC-rel"/>
</dbReference>
<evidence type="ECO:0000256" key="6">
    <source>
        <dbReference type="HAMAP-Rule" id="MF_01915"/>
    </source>
</evidence>
<dbReference type="InterPro" id="IPR052363">
    <property type="entry name" value="LPS_export_LptC"/>
</dbReference>
<keyword evidence="3 6" id="KW-0812">Transmembrane</keyword>
<evidence type="ECO:0000313" key="8">
    <source>
        <dbReference type="EMBL" id="MDP4535197.1"/>
    </source>
</evidence>